<dbReference type="PANTHER" id="PTHR35561:SF1">
    <property type="entry name" value="RNA 2',3'-CYCLIC PHOSPHODIESTERASE"/>
    <property type="match status" value="1"/>
</dbReference>
<evidence type="ECO:0000259" key="3">
    <source>
        <dbReference type="Pfam" id="PF02834"/>
    </source>
</evidence>
<dbReference type="InterPro" id="IPR004175">
    <property type="entry name" value="RNA_CPDase"/>
</dbReference>
<comment type="similarity">
    <text evidence="2">Belongs to the 2H phosphoesterase superfamily. ThpR family.</text>
</comment>
<dbReference type="NCBIfam" id="TIGR02258">
    <property type="entry name" value="2_5_ligase"/>
    <property type="match status" value="1"/>
</dbReference>
<protein>
    <recommendedName>
        <fullName evidence="2">RNA 2',3'-cyclic phosphodiesterase</fullName>
        <shortName evidence="2">RNA 2',3'-CPDase</shortName>
        <ecNumber evidence="2">3.1.4.58</ecNumber>
    </recommendedName>
</protein>
<dbReference type="GO" id="GO:0004113">
    <property type="term" value="F:2',3'-cyclic-nucleotide 3'-phosphodiesterase activity"/>
    <property type="evidence" value="ECO:0007669"/>
    <property type="project" value="InterPro"/>
</dbReference>
<sequence length="191" mass="21265">MRLFVAAIPPEDVTEDLESFLSPRREAGDFRWSLPEQWHVTLAFMESVPDRVLDDLVERLGRAAARRHPMELRIAGGGAFPHADRARVLYAALAASEDDRVELGRLATGARAAASKAGAAVDGRRWHGHLTLARLGRPANVSKWVRLLDAYSGPAWRLDEIALVASYLGEGPRKRPRYDVLEVFPLGTRRH</sequence>
<evidence type="ECO:0000313" key="4">
    <source>
        <dbReference type="EMBL" id="PVG82332.1"/>
    </source>
</evidence>
<dbReference type="HAMAP" id="MF_01940">
    <property type="entry name" value="RNA_CPDase"/>
    <property type="match status" value="1"/>
</dbReference>
<feature type="domain" description="Phosphoesterase HXTX" evidence="3">
    <location>
        <begin position="9"/>
        <end position="90"/>
    </location>
</feature>
<feature type="active site" description="Proton donor" evidence="2">
    <location>
        <position position="39"/>
    </location>
</feature>
<organism evidence="4 5">
    <name type="scientific">Nocardioides gansuensis</name>
    <dbReference type="NCBI Taxonomy" id="2138300"/>
    <lineage>
        <taxon>Bacteria</taxon>
        <taxon>Bacillati</taxon>
        <taxon>Actinomycetota</taxon>
        <taxon>Actinomycetes</taxon>
        <taxon>Propionibacteriales</taxon>
        <taxon>Nocardioidaceae</taxon>
        <taxon>Nocardioides</taxon>
    </lineage>
</organism>
<dbReference type="RefSeq" id="WP_116572636.1">
    <property type="nucleotide sequence ID" value="NZ_QDGZ01000005.1"/>
</dbReference>
<dbReference type="PANTHER" id="PTHR35561">
    <property type="entry name" value="RNA 2',3'-CYCLIC PHOSPHODIESTERASE"/>
    <property type="match status" value="1"/>
</dbReference>
<dbReference type="OrthoDB" id="9787070at2"/>
<evidence type="ECO:0000313" key="5">
    <source>
        <dbReference type="Proteomes" id="UP000246018"/>
    </source>
</evidence>
<dbReference type="EC" id="3.1.4.58" evidence="2"/>
<keyword evidence="5" id="KW-1185">Reference proteome</keyword>
<feature type="short sequence motif" description="HXTX 2" evidence="2">
    <location>
        <begin position="129"/>
        <end position="132"/>
    </location>
</feature>
<dbReference type="Gene3D" id="3.90.1140.10">
    <property type="entry name" value="Cyclic phosphodiesterase"/>
    <property type="match status" value="1"/>
</dbReference>
<proteinExistence type="inferred from homology"/>
<name>A0A2T8F9E0_9ACTN</name>
<reference evidence="4 5" key="1">
    <citation type="submission" date="2018-04" db="EMBL/GenBank/DDBJ databases">
        <title>Genome of Nocardioides gansuensis WSJ-1.</title>
        <authorList>
            <person name="Wu S."/>
            <person name="Wang G."/>
        </authorList>
    </citation>
    <scope>NUCLEOTIDE SEQUENCE [LARGE SCALE GENOMIC DNA]</scope>
    <source>
        <strain evidence="4 5">WSJ-1</strain>
    </source>
</reference>
<comment type="caution">
    <text evidence="4">The sequence shown here is derived from an EMBL/GenBank/DDBJ whole genome shotgun (WGS) entry which is preliminary data.</text>
</comment>
<dbReference type="GO" id="GO:0008664">
    <property type="term" value="F:RNA 2',3'-cyclic 3'-phosphodiesterase activity"/>
    <property type="evidence" value="ECO:0007669"/>
    <property type="project" value="UniProtKB-EC"/>
</dbReference>
<evidence type="ECO:0000256" key="1">
    <source>
        <dbReference type="ARBA" id="ARBA00022801"/>
    </source>
</evidence>
<dbReference type="Pfam" id="PF02834">
    <property type="entry name" value="LigT_PEase"/>
    <property type="match status" value="2"/>
</dbReference>
<comment type="catalytic activity">
    <reaction evidence="2">
        <text>a 3'-end 2',3'-cyclophospho-ribonucleotide-RNA + H2O = a 3'-end 2'-phospho-ribonucleotide-RNA + H(+)</text>
        <dbReference type="Rhea" id="RHEA:11828"/>
        <dbReference type="Rhea" id="RHEA-COMP:10464"/>
        <dbReference type="Rhea" id="RHEA-COMP:17353"/>
        <dbReference type="ChEBI" id="CHEBI:15377"/>
        <dbReference type="ChEBI" id="CHEBI:15378"/>
        <dbReference type="ChEBI" id="CHEBI:83064"/>
        <dbReference type="ChEBI" id="CHEBI:173113"/>
        <dbReference type="EC" id="3.1.4.58"/>
    </reaction>
</comment>
<feature type="domain" description="Phosphoesterase HXTX" evidence="3">
    <location>
        <begin position="100"/>
        <end position="171"/>
    </location>
</feature>
<dbReference type="SUPFAM" id="SSF55144">
    <property type="entry name" value="LigT-like"/>
    <property type="match status" value="1"/>
</dbReference>
<gene>
    <name evidence="4" type="primary">thpR</name>
    <name evidence="4" type="ORF">DDE18_12650</name>
</gene>
<dbReference type="InterPro" id="IPR014051">
    <property type="entry name" value="Phosphoesterase_HXTX"/>
</dbReference>
<dbReference type="AlphaFoldDB" id="A0A2T8F9E0"/>
<keyword evidence="1 2" id="KW-0378">Hydrolase</keyword>
<dbReference type="EMBL" id="QDGZ01000005">
    <property type="protein sequence ID" value="PVG82332.1"/>
    <property type="molecule type" value="Genomic_DNA"/>
</dbReference>
<comment type="function">
    <text evidence="2">Hydrolyzes RNA 2',3'-cyclic phosphodiester to an RNA 2'-phosphomonoester.</text>
</comment>
<feature type="short sequence motif" description="HXTX 1" evidence="2">
    <location>
        <begin position="39"/>
        <end position="42"/>
    </location>
</feature>
<dbReference type="Proteomes" id="UP000246018">
    <property type="component" value="Unassembled WGS sequence"/>
</dbReference>
<evidence type="ECO:0000256" key="2">
    <source>
        <dbReference type="HAMAP-Rule" id="MF_01940"/>
    </source>
</evidence>
<dbReference type="InterPro" id="IPR009097">
    <property type="entry name" value="Cyclic_Pdiesterase"/>
</dbReference>
<feature type="active site" description="Proton acceptor" evidence="2">
    <location>
        <position position="129"/>
    </location>
</feature>
<accession>A0A2T8F9E0</accession>